<evidence type="ECO:0000313" key="9">
    <source>
        <dbReference type="EMBL" id="VTR35471.1"/>
    </source>
</evidence>
<dbReference type="EMBL" id="LR590484">
    <property type="protein sequence ID" value="VTR35471.1"/>
    <property type="molecule type" value="Genomic_DNA"/>
</dbReference>
<dbReference type="InterPro" id="IPR011990">
    <property type="entry name" value="TPR-like_helical_dom_sf"/>
</dbReference>
<dbReference type="Proteomes" id="UP000308196">
    <property type="component" value="Chromosome"/>
</dbReference>
<evidence type="ECO:0000313" key="11">
    <source>
        <dbReference type="Proteomes" id="UP001566204"/>
    </source>
</evidence>
<evidence type="ECO:0000313" key="10">
    <source>
        <dbReference type="Proteomes" id="UP000308196"/>
    </source>
</evidence>
<evidence type="ECO:0000256" key="1">
    <source>
        <dbReference type="ARBA" id="ARBA00004442"/>
    </source>
</evidence>
<dbReference type="Pfam" id="PF07980">
    <property type="entry name" value="SusD_RagB"/>
    <property type="match status" value="1"/>
</dbReference>
<evidence type="ECO:0000256" key="3">
    <source>
        <dbReference type="ARBA" id="ARBA00022729"/>
    </source>
</evidence>
<sequence length="685" mass="77967">MQRNKLYIVITLVLGASLVSSCKKDYLKSDQYFKDRLNIEKTFKSKRYSEEWLAHIFEEFKGENADVASKGLTPHCFADDMYYGDRDKDYDPSKNELSYNMFKMGQYTESDKQGTWVQSYRGIRNASTFIQYIYMNTEMSAVEISDYRGQARFARAYLYWLLLRKYGPIPLLPDEGLDYTDSYDDLAISRNTYEECAEYISNELLQAAKEMEALGMKRGQDGSARPTVGAALAARAKVLLYAASPLANGNNSSYAALLVDKQGKRLLSADYKEEKWAKAAAAARDVMELGIYQLYTAPFQETGDDATITPPQDHNFSDKNWPAGWANIDPEKSYAQVFDGTLSASGNPELIFTRGKNQQNEGVDQMVIHQLPRSATGWNTHGLTQKLVDAYYMNDGTDVPGKDNEIGRGNGSHRVAGYVSQEDYNAKKYRPLRPGVSLQYANREPRFYASVAFNGSFWTLLNETKEENRNKQIFYYSADPKGNGFNSANGYWLRTGFGVKKFVHPSDTYEGGLGSRIVAKAEPAIRYADILLMYAEALNELSGSYTVPSWRGGSYTISRDIAEIKKGIQPVRIRGGVPDYAASTYSSKDELRKTIKRERFIELMGEGQRYYDLRRWMDAPVEESLPVYGCNVLMNEQERDLFHQPVAVWTLKTTFADKMWFWPISHTELKRNKNLTQNPGWTYND</sequence>
<evidence type="ECO:0000256" key="2">
    <source>
        <dbReference type="ARBA" id="ARBA00006275"/>
    </source>
</evidence>
<evidence type="ECO:0000259" key="6">
    <source>
        <dbReference type="Pfam" id="PF07980"/>
    </source>
</evidence>
<protein>
    <submittedName>
        <fullName evidence="8 9">SusD family</fullName>
    </submittedName>
</protein>
<dbReference type="Pfam" id="PF14322">
    <property type="entry name" value="SusD-like_3"/>
    <property type="match status" value="1"/>
</dbReference>
<evidence type="ECO:0000256" key="4">
    <source>
        <dbReference type="ARBA" id="ARBA00023136"/>
    </source>
</evidence>
<evidence type="ECO:0000256" key="5">
    <source>
        <dbReference type="ARBA" id="ARBA00023237"/>
    </source>
</evidence>
<keyword evidence="11" id="KW-1185">Reference proteome</keyword>
<dbReference type="InterPro" id="IPR033985">
    <property type="entry name" value="SusD-like_N"/>
</dbReference>
<comment type="similarity">
    <text evidence="2">Belongs to the SusD family.</text>
</comment>
<keyword evidence="4" id="KW-0472">Membrane</keyword>
<keyword evidence="3" id="KW-0732">Signal</keyword>
<dbReference type="SUPFAM" id="SSF48452">
    <property type="entry name" value="TPR-like"/>
    <property type="match status" value="1"/>
</dbReference>
<dbReference type="EMBL" id="JBEOQB010000001">
    <property type="protein sequence ID" value="MEZ0450935.1"/>
    <property type="molecule type" value="Genomic_DNA"/>
</dbReference>
<keyword evidence="5" id="KW-0998">Cell outer membrane</keyword>
<feature type="domain" description="SusD-like N-terminal" evidence="7">
    <location>
        <begin position="93"/>
        <end position="240"/>
    </location>
</feature>
<dbReference type="GO" id="GO:0009279">
    <property type="term" value="C:cell outer membrane"/>
    <property type="evidence" value="ECO:0007669"/>
    <property type="project" value="UniProtKB-SubCell"/>
</dbReference>
<reference evidence="9 10" key="1">
    <citation type="submission" date="2019-05" db="EMBL/GenBank/DDBJ databases">
        <authorList>
            <consortium name="Pathogen Informatics"/>
        </authorList>
    </citation>
    <scope>NUCLEOTIDE SEQUENCE [LARGE SCALE GENOMIC DNA]</scope>
    <source>
        <strain evidence="9 10">NCTC11429</strain>
    </source>
</reference>
<dbReference type="Gene3D" id="1.25.40.390">
    <property type="match status" value="1"/>
</dbReference>
<reference evidence="8 11" key="2">
    <citation type="submission" date="2024-06" db="EMBL/GenBank/DDBJ databases">
        <title>Soil Sphingobacterium thalpophilum.</title>
        <authorList>
            <person name="Yang J."/>
            <person name="Li J."/>
        </authorList>
    </citation>
    <scope>NUCLEOTIDE SEQUENCE [LARGE SCALE GENOMIC DNA]</scope>
    <source>
        <strain evidence="8 11">22g91tb</strain>
    </source>
</reference>
<evidence type="ECO:0000313" key="8">
    <source>
        <dbReference type="EMBL" id="MEZ0450935.1"/>
    </source>
</evidence>
<dbReference type="KEGG" id="stha:NCTC11429_01512"/>
<comment type="subcellular location">
    <subcellularLocation>
        <location evidence="1">Cell outer membrane</location>
    </subcellularLocation>
</comment>
<dbReference type="RefSeq" id="WP_028069421.1">
    <property type="nucleotide sequence ID" value="NZ_CP141191.1"/>
</dbReference>
<proteinExistence type="inferred from homology"/>
<organism evidence="9 10">
    <name type="scientific">Sphingobacterium thalpophilum</name>
    <dbReference type="NCBI Taxonomy" id="259"/>
    <lineage>
        <taxon>Bacteria</taxon>
        <taxon>Pseudomonadati</taxon>
        <taxon>Bacteroidota</taxon>
        <taxon>Sphingobacteriia</taxon>
        <taxon>Sphingobacteriales</taxon>
        <taxon>Sphingobacteriaceae</taxon>
        <taxon>Sphingobacterium</taxon>
    </lineage>
</organism>
<dbReference type="InterPro" id="IPR012944">
    <property type="entry name" value="SusD_RagB_dom"/>
</dbReference>
<name>A0A4U9UZM3_9SPHI</name>
<evidence type="ECO:0000259" key="7">
    <source>
        <dbReference type="Pfam" id="PF14322"/>
    </source>
</evidence>
<dbReference type="PROSITE" id="PS51257">
    <property type="entry name" value="PROKAR_LIPOPROTEIN"/>
    <property type="match status" value="1"/>
</dbReference>
<gene>
    <name evidence="8" type="ORF">ABTW24_04940</name>
    <name evidence="9" type="ORF">NCTC11429_01512</name>
</gene>
<dbReference type="Proteomes" id="UP001566204">
    <property type="component" value="Unassembled WGS sequence"/>
</dbReference>
<accession>A0A4U9UZM3</accession>
<dbReference type="STRING" id="1123265.GCA_000686625_01949"/>
<dbReference type="AlphaFoldDB" id="A0A4U9UZM3"/>
<feature type="domain" description="RagB/SusD" evidence="6">
    <location>
        <begin position="348"/>
        <end position="681"/>
    </location>
</feature>
<dbReference type="GeneID" id="78462271"/>